<dbReference type="InterPro" id="IPR003594">
    <property type="entry name" value="HATPase_dom"/>
</dbReference>
<keyword evidence="4" id="KW-0812">Transmembrane</keyword>
<feature type="domain" description="Histidine kinase" evidence="5">
    <location>
        <begin position="296"/>
        <end position="511"/>
    </location>
</feature>
<dbReference type="GO" id="GO:0000155">
    <property type="term" value="F:phosphorelay sensor kinase activity"/>
    <property type="evidence" value="ECO:0007669"/>
    <property type="project" value="InterPro"/>
</dbReference>
<accession>A0A4R6FC07</accession>
<comment type="catalytic activity">
    <reaction evidence="1">
        <text>ATP + protein L-histidine = ADP + protein N-phospho-L-histidine.</text>
        <dbReference type="EC" id="2.7.13.3"/>
    </reaction>
</comment>
<dbReference type="InterPro" id="IPR005467">
    <property type="entry name" value="His_kinase_dom"/>
</dbReference>
<dbReference type="RefSeq" id="WP_133496920.1">
    <property type="nucleotide sequence ID" value="NZ_BMLU01000015.1"/>
</dbReference>
<feature type="transmembrane region" description="Helical" evidence="4">
    <location>
        <begin position="12"/>
        <end position="32"/>
    </location>
</feature>
<gene>
    <name evidence="6" type="ORF">EV664_11665</name>
</gene>
<dbReference type="EMBL" id="SNWD01000016">
    <property type="protein sequence ID" value="TDN78622.1"/>
    <property type="molecule type" value="Genomic_DNA"/>
</dbReference>
<dbReference type="PRINTS" id="PR00344">
    <property type="entry name" value="BCTRLSENSOR"/>
</dbReference>
<dbReference type="OrthoDB" id="9789238at2"/>
<protein>
    <recommendedName>
        <fullName evidence="2">histidine kinase</fullName>
        <ecNumber evidence="2">2.7.13.3</ecNumber>
    </recommendedName>
</protein>
<dbReference type="AlphaFoldDB" id="A0A4R6FC07"/>
<dbReference type="PANTHER" id="PTHR43065:SF42">
    <property type="entry name" value="TWO-COMPONENT SENSOR PPRA"/>
    <property type="match status" value="1"/>
</dbReference>
<reference evidence="6 7" key="1">
    <citation type="submission" date="2019-03" db="EMBL/GenBank/DDBJ databases">
        <title>Genomic Encyclopedia of Type Strains, Phase IV (KMG-IV): sequencing the most valuable type-strain genomes for metagenomic binning, comparative biology and taxonomic classification.</title>
        <authorList>
            <person name="Goeker M."/>
        </authorList>
    </citation>
    <scope>NUCLEOTIDE SEQUENCE [LARGE SCALE GENOMIC DNA]</scope>
    <source>
        <strain evidence="6 7">DSM 25059</strain>
    </source>
</reference>
<dbReference type="SUPFAM" id="SSF47384">
    <property type="entry name" value="Homodimeric domain of signal transducing histidine kinase"/>
    <property type="match status" value="1"/>
</dbReference>
<dbReference type="InterPro" id="IPR004358">
    <property type="entry name" value="Sig_transdc_His_kin-like_C"/>
</dbReference>
<dbReference type="PROSITE" id="PS50109">
    <property type="entry name" value="HIS_KIN"/>
    <property type="match status" value="1"/>
</dbReference>
<sequence length="519" mass="56616">MLRPIDLQRSDAFYGLIRTATAIILIIGIFSLDTFTSFAGAIAVLYVLPMMLLARNTDRAGSLLAGLLCAGLTLISFLFNHLPSPSLTAIMRMLVSLAANAITIWLIQGTQRSFDSLRASEHRHRRIINGLAIAIWEHDFRQVDQALGSLRAAGITDLNAHFSANPELVDALRRLVRITDVNQKALDLLGFEDAEDFYSHLHEFLPNDDVSFAEFLIALDARAPVFQSETSVRRRDGTMVDIIVAIGIPATGTLDRVVASILEVTERNRMAASIETMRLQLERAQRTTAIGQMSAMIAHEINQPLSAVRSYAAAASRWIARPEPDLVETTSALGKLVGAVDHVQEVIQRVRALSGQAQHALKPVSPDDLLISLTPLLQREANEYFGRVSYHLNASHAAIIGDTILLQQVIINLVRNAFQAMEDVDPCDRIVRIASSVAGGAVTLTVSDHGPGWEEEAMARLLEPFQTTRREGMGLGLAICRDAIQVHGGTMTVRNLPIGGAAVDLRIPLSIEATQIEAA</sequence>
<dbReference type="InterPro" id="IPR036890">
    <property type="entry name" value="HATPase_C_sf"/>
</dbReference>
<dbReference type="Proteomes" id="UP000295493">
    <property type="component" value="Unassembled WGS sequence"/>
</dbReference>
<proteinExistence type="predicted"/>
<organism evidence="6 7">
    <name type="scientific">Stakelama pacifica</name>
    <dbReference type="NCBI Taxonomy" id="517720"/>
    <lineage>
        <taxon>Bacteria</taxon>
        <taxon>Pseudomonadati</taxon>
        <taxon>Pseudomonadota</taxon>
        <taxon>Alphaproteobacteria</taxon>
        <taxon>Sphingomonadales</taxon>
        <taxon>Sphingomonadaceae</taxon>
        <taxon>Stakelama</taxon>
    </lineage>
</organism>
<dbReference type="InterPro" id="IPR000014">
    <property type="entry name" value="PAS"/>
</dbReference>
<keyword evidence="4" id="KW-1133">Transmembrane helix</keyword>
<evidence type="ECO:0000256" key="4">
    <source>
        <dbReference type="SAM" id="Phobius"/>
    </source>
</evidence>
<keyword evidence="3" id="KW-0597">Phosphoprotein</keyword>
<dbReference type="Gene3D" id="3.30.450.20">
    <property type="entry name" value="PAS domain"/>
    <property type="match status" value="1"/>
</dbReference>
<dbReference type="InterPro" id="IPR035965">
    <property type="entry name" value="PAS-like_dom_sf"/>
</dbReference>
<evidence type="ECO:0000313" key="7">
    <source>
        <dbReference type="Proteomes" id="UP000295493"/>
    </source>
</evidence>
<dbReference type="SMART" id="SM00388">
    <property type="entry name" value="HisKA"/>
    <property type="match status" value="1"/>
</dbReference>
<dbReference type="Gene3D" id="3.30.565.10">
    <property type="entry name" value="Histidine kinase-like ATPase, C-terminal domain"/>
    <property type="match status" value="1"/>
</dbReference>
<dbReference type="CDD" id="cd00130">
    <property type="entry name" value="PAS"/>
    <property type="match status" value="1"/>
</dbReference>
<evidence type="ECO:0000256" key="1">
    <source>
        <dbReference type="ARBA" id="ARBA00000085"/>
    </source>
</evidence>
<evidence type="ECO:0000256" key="2">
    <source>
        <dbReference type="ARBA" id="ARBA00012438"/>
    </source>
</evidence>
<dbReference type="SMART" id="SM00387">
    <property type="entry name" value="HATPase_c"/>
    <property type="match status" value="1"/>
</dbReference>
<keyword evidence="7" id="KW-1185">Reference proteome</keyword>
<dbReference type="Pfam" id="PF02518">
    <property type="entry name" value="HATPase_c"/>
    <property type="match status" value="1"/>
</dbReference>
<feature type="transmembrane region" description="Helical" evidence="4">
    <location>
        <begin position="61"/>
        <end position="83"/>
    </location>
</feature>
<keyword evidence="4" id="KW-0472">Membrane</keyword>
<dbReference type="CDD" id="cd00082">
    <property type="entry name" value="HisKA"/>
    <property type="match status" value="1"/>
</dbReference>
<dbReference type="EC" id="2.7.13.3" evidence="2"/>
<dbReference type="NCBIfam" id="TIGR00229">
    <property type="entry name" value="sensory_box"/>
    <property type="match status" value="1"/>
</dbReference>
<dbReference type="InterPro" id="IPR003661">
    <property type="entry name" value="HisK_dim/P_dom"/>
</dbReference>
<dbReference type="PANTHER" id="PTHR43065">
    <property type="entry name" value="SENSOR HISTIDINE KINASE"/>
    <property type="match status" value="1"/>
</dbReference>
<feature type="transmembrane region" description="Helical" evidence="4">
    <location>
        <begin position="38"/>
        <end position="54"/>
    </location>
</feature>
<dbReference type="Pfam" id="PF00512">
    <property type="entry name" value="HisKA"/>
    <property type="match status" value="1"/>
</dbReference>
<dbReference type="SUPFAM" id="SSF55874">
    <property type="entry name" value="ATPase domain of HSP90 chaperone/DNA topoisomerase II/histidine kinase"/>
    <property type="match status" value="1"/>
</dbReference>
<dbReference type="InterPro" id="IPR036097">
    <property type="entry name" value="HisK_dim/P_sf"/>
</dbReference>
<comment type="caution">
    <text evidence="6">The sequence shown here is derived from an EMBL/GenBank/DDBJ whole genome shotgun (WGS) entry which is preliminary data.</text>
</comment>
<dbReference type="Gene3D" id="1.10.287.130">
    <property type="match status" value="1"/>
</dbReference>
<name>A0A4R6FC07_9SPHN</name>
<evidence type="ECO:0000259" key="5">
    <source>
        <dbReference type="PROSITE" id="PS50109"/>
    </source>
</evidence>
<dbReference type="SUPFAM" id="SSF55785">
    <property type="entry name" value="PYP-like sensor domain (PAS domain)"/>
    <property type="match status" value="1"/>
</dbReference>
<evidence type="ECO:0000256" key="3">
    <source>
        <dbReference type="ARBA" id="ARBA00022553"/>
    </source>
</evidence>
<evidence type="ECO:0000313" key="6">
    <source>
        <dbReference type="EMBL" id="TDN78622.1"/>
    </source>
</evidence>